<comment type="pathway">
    <text evidence="1 9">Glycan biosynthesis; sucrose metabolism.</text>
</comment>
<dbReference type="GO" id="GO:0005737">
    <property type="term" value="C:cytoplasm"/>
    <property type="evidence" value="ECO:0007669"/>
    <property type="project" value="UniProtKB-SubCell"/>
</dbReference>
<dbReference type="InterPro" id="IPR013148">
    <property type="entry name" value="Glyco_hydro_32_N"/>
</dbReference>
<dbReference type="InterPro" id="IPR013320">
    <property type="entry name" value="ConA-like_dom_sf"/>
</dbReference>
<dbReference type="Proteomes" id="UP000004198">
    <property type="component" value="Unassembled WGS sequence"/>
</dbReference>
<comment type="subcellular location">
    <subcellularLocation>
        <location evidence="9">Cytoplasm</location>
    </subcellularLocation>
</comment>
<comment type="similarity">
    <text evidence="2 8">Belongs to the glycosyl hydrolase 32 family.</text>
</comment>
<dbReference type="InterPro" id="IPR018053">
    <property type="entry name" value="Glyco_hydro_32_AS"/>
</dbReference>
<keyword evidence="6 8" id="KW-0326">Glycosidase</keyword>
<dbReference type="InterPro" id="IPR051214">
    <property type="entry name" value="GH32_Enzymes"/>
</dbReference>
<evidence type="ECO:0000256" key="4">
    <source>
        <dbReference type="ARBA" id="ARBA00019623"/>
    </source>
</evidence>
<dbReference type="AlphaFoldDB" id="C6PWG1"/>
<evidence type="ECO:0000259" key="11">
    <source>
        <dbReference type="Pfam" id="PF08244"/>
    </source>
</evidence>
<dbReference type="PANTHER" id="PTHR43101:SF1">
    <property type="entry name" value="BETA-FRUCTOSIDASE"/>
    <property type="match status" value="1"/>
</dbReference>
<keyword evidence="9" id="KW-0963">Cytoplasm</keyword>
<dbReference type="EMBL" id="ACVI01000054">
    <property type="protein sequence ID" value="EET86438.1"/>
    <property type="molecule type" value="Genomic_DNA"/>
</dbReference>
<comment type="caution">
    <text evidence="12">The sequence shown here is derived from an EMBL/GenBank/DDBJ whole genome shotgun (WGS) entry which is preliminary data.</text>
</comment>
<dbReference type="SUPFAM" id="SSF75005">
    <property type="entry name" value="Arabinanase/levansucrase/invertase"/>
    <property type="match status" value="1"/>
</dbReference>
<evidence type="ECO:0000256" key="5">
    <source>
        <dbReference type="ARBA" id="ARBA00022801"/>
    </source>
</evidence>
<feature type="domain" description="Glycosyl hydrolase family 32 C-terminal" evidence="11">
    <location>
        <begin position="376"/>
        <end position="526"/>
    </location>
</feature>
<keyword evidence="13" id="KW-1185">Reference proteome</keyword>
<dbReference type="Pfam" id="PF08244">
    <property type="entry name" value="Glyco_hydro_32C"/>
    <property type="match status" value="1"/>
</dbReference>
<dbReference type="InterPro" id="IPR023296">
    <property type="entry name" value="Glyco_hydro_beta-prop_sf"/>
</dbReference>
<reference evidence="12 13" key="1">
    <citation type="submission" date="2009-06" db="EMBL/GenBank/DDBJ databases">
        <title>The draft genome of Clostridium carboxidivorans P7.</title>
        <authorList>
            <consortium name="US DOE Joint Genome Institute (JGI-PGF)"/>
            <person name="Lucas S."/>
            <person name="Copeland A."/>
            <person name="Lapidus A."/>
            <person name="Glavina del Rio T."/>
            <person name="Tice H."/>
            <person name="Bruce D."/>
            <person name="Goodwin L."/>
            <person name="Pitluck S."/>
            <person name="Larimer F."/>
            <person name="Land M.L."/>
            <person name="Hauser L."/>
            <person name="Hemme C.L."/>
        </authorList>
    </citation>
    <scope>NUCLEOTIDE SEQUENCE [LARGE SCALE GENOMIC DNA]</scope>
    <source>
        <strain evidence="12 13">P7</strain>
    </source>
</reference>
<dbReference type="InterPro" id="IPR001362">
    <property type="entry name" value="Glyco_hydro_32"/>
</dbReference>
<dbReference type="Gene3D" id="2.115.10.20">
    <property type="entry name" value="Glycosyl hydrolase domain, family 43"/>
    <property type="match status" value="1"/>
</dbReference>
<evidence type="ECO:0000259" key="10">
    <source>
        <dbReference type="Pfam" id="PF00251"/>
    </source>
</evidence>
<dbReference type="InterPro" id="IPR013189">
    <property type="entry name" value="Glyco_hydro_32_C"/>
</dbReference>
<evidence type="ECO:0000256" key="2">
    <source>
        <dbReference type="ARBA" id="ARBA00009902"/>
    </source>
</evidence>
<evidence type="ECO:0000256" key="6">
    <source>
        <dbReference type="ARBA" id="ARBA00023295"/>
    </source>
</evidence>
<dbReference type="SMART" id="SM00640">
    <property type="entry name" value="Glyco_32"/>
    <property type="match status" value="1"/>
</dbReference>
<feature type="domain" description="Glycosyl hydrolase family 32 N-terminal" evidence="10">
    <location>
        <begin position="67"/>
        <end position="373"/>
    </location>
</feature>
<dbReference type="EC" id="3.2.1.26" evidence="3 8"/>
<evidence type="ECO:0000256" key="1">
    <source>
        <dbReference type="ARBA" id="ARBA00004914"/>
    </source>
</evidence>
<dbReference type="STRING" id="536227.Ccar_06605"/>
<dbReference type="GO" id="GO:0004564">
    <property type="term" value="F:beta-fructofuranosidase activity"/>
    <property type="evidence" value="ECO:0007669"/>
    <property type="project" value="UniProtKB-EC"/>
</dbReference>
<name>C6PWG1_9CLOT</name>
<dbReference type="PROSITE" id="PS00609">
    <property type="entry name" value="GLYCOSYL_HYDROL_F32"/>
    <property type="match status" value="1"/>
</dbReference>
<comment type="catalytic activity">
    <reaction evidence="8">
        <text>Hydrolysis of terminal non-reducing beta-D-fructofuranoside residues in beta-D-fructofuranosides.</text>
        <dbReference type="EC" id="3.2.1.26"/>
    </reaction>
</comment>
<dbReference type="SUPFAM" id="SSF49899">
    <property type="entry name" value="Concanavalin A-like lectins/glucanases"/>
    <property type="match status" value="1"/>
</dbReference>
<dbReference type="Pfam" id="PF00251">
    <property type="entry name" value="Glyco_hydro_32N"/>
    <property type="match status" value="1"/>
</dbReference>
<keyword evidence="5 8" id="KW-0378">Hydrolase</keyword>
<evidence type="ECO:0000256" key="3">
    <source>
        <dbReference type="ARBA" id="ARBA00012758"/>
    </source>
</evidence>
<sequence length="528" mass="61349">MYKIGSYSIITNVRRNRKTVKNIIDFMQNREMVLNMNRNEELLKKAYESMEKMKPLVQADYYRLKYHIMPPAGLLNDPNGFIYINGEYHLFYQLNPFDTKHASKHWGHVKSKDLVNWSDASIALVPSNWYETHGCYSGSAVNDNGVLTIMYTGNIKDKEGNRETYQCLAMSKDGMNFEKYDNNPVINNQPEGYTRHFRDPKVWKNGHLWYAVLGTQTTEMEGRVLLYKSENLKKWELIGEVTGSNINGLGNFGYMWECPDLFPLDGKDVLIACPQGLEPKGDLYNNIYQSGYFIGKLNYDTGKMEHGEFVELDRGFEFYAPQTTIDDKGRRILIGWMGLPERDEHPTVNHGWLHAMTIPRVLQLKGEKLYQSPVEEVKLLRKEEVSYNNIIIDNEEIQLENIQGDVLELYVEFELKEISNLEEIGIKVRCSEDNKEYTTLSYNLYSNKFILDRNNSGKGYKGIRKCKMDFCKKLKLNIFMDTSSIEIFINDGEEVFTSRIYPEKNSRGIKFFAKGGTVKINKIVKWNI</sequence>
<dbReference type="CDD" id="cd18623">
    <property type="entry name" value="GH32_ScrB-like"/>
    <property type="match status" value="1"/>
</dbReference>
<organism evidence="12 13">
    <name type="scientific">Clostridium carboxidivorans P7</name>
    <dbReference type="NCBI Taxonomy" id="536227"/>
    <lineage>
        <taxon>Bacteria</taxon>
        <taxon>Bacillati</taxon>
        <taxon>Bacillota</taxon>
        <taxon>Clostridia</taxon>
        <taxon>Eubacteriales</taxon>
        <taxon>Clostridiaceae</taxon>
        <taxon>Clostridium</taxon>
    </lineage>
</organism>
<dbReference type="Gene3D" id="2.60.120.560">
    <property type="entry name" value="Exo-inulinase, domain 1"/>
    <property type="match status" value="1"/>
</dbReference>
<dbReference type="eggNOG" id="COG1621">
    <property type="taxonomic scope" value="Bacteria"/>
</dbReference>
<dbReference type="InterPro" id="IPR006232">
    <property type="entry name" value="Suc6P_hydrolase"/>
</dbReference>
<comment type="function">
    <text evidence="9">Enables the bacterium to metabolize sucrose as a sole carbon source.</text>
</comment>
<gene>
    <name evidence="12" type="ORF">CcarbDRAFT_3128</name>
</gene>
<dbReference type="UniPathway" id="UPA00238"/>
<dbReference type="NCBIfam" id="TIGR01322">
    <property type="entry name" value="scrB_fam"/>
    <property type="match status" value="1"/>
</dbReference>
<dbReference type="PANTHER" id="PTHR43101">
    <property type="entry name" value="BETA-FRUCTOSIDASE"/>
    <property type="match status" value="1"/>
</dbReference>
<evidence type="ECO:0000313" key="12">
    <source>
        <dbReference type="EMBL" id="EET86438.1"/>
    </source>
</evidence>
<evidence type="ECO:0000256" key="7">
    <source>
        <dbReference type="ARBA" id="ARBA00033367"/>
    </source>
</evidence>
<proteinExistence type="inferred from homology"/>
<dbReference type="GO" id="GO:0005985">
    <property type="term" value="P:sucrose metabolic process"/>
    <property type="evidence" value="ECO:0007669"/>
    <property type="project" value="UniProtKB-UniPathway"/>
</dbReference>
<dbReference type="RefSeq" id="WP_007062013.1">
    <property type="nucleotide sequence ID" value="NZ_ACVI01000054.1"/>
</dbReference>
<accession>C6PWG1</accession>
<keyword evidence="9" id="KW-0119">Carbohydrate metabolism</keyword>
<evidence type="ECO:0000256" key="8">
    <source>
        <dbReference type="RuleBase" id="RU362110"/>
    </source>
</evidence>
<evidence type="ECO:0000313" key="13">
    <source>
        <dbReference type="Proteomes" id="UP000004198"/>
    </source>
</evidence>
<protein>
    <recommendedName>
        <fullName evidence="4 8">Sucrose-6-phosphate hydrolase</fullName>
        <ecNumber evidence="3 8">3.2.1.26</ecNumber>
    </recommendedName>
    <alternativeName>
        <fullName evidence="7 9">Invertase</fullName>
    </alternativeName>
</protein>
<evidence type="ECO:0000256" key="9">
    <source>
        <dbReference type="RuleBase" id="RU365015"/>
    </source>
</evidence>